<reference evidence="1 2" key="1">
    <citation type="submission" date="2015-01" db="EMBL/GenBank/DDBJ databases">
        <title>Evolution of Trichinella species and genotypes.</title>
        <authorList>
            <person name="Korhonen P.K."/>
            <person name="Edoardo P."/>
            <person name="Giuseppe L.R."/>
            <person name="Gasser R.B."/>
        </authorList>
    </citation>
    <scope>NUCLEOTIDE SEQUENCE [LARGE SCALE GENOMIC DNA]</scope>
    <source>
        <strain evidence="1">ISS3</strain>
    </source>
</reference>
<dbReference type="OrthoDB" id="10545035at2759"/>
<accession>A0A0V1BPK1</accession>
<name>A0A0V1BPK1_TRISP</name>
<proteinExistence type="predicted"/>
<sequence>MGGVGLLDRQIGAYRPTIRDKNGISLCSFINALKVAAVRSKSTSDSSTLSQLPELLDIRFDGNHRGAVNCRSMCKADEAQRTCQENTMFVFTQSGESSASKFTIYLNKISHKSLYVDVYVLIYYQNLRSLIS</sequence>
<dbReference type="AlphaFoldDB" id="A0A0V1BPK1"/>
<protein>
    <submittedName>
        <fullName evidence="1">Uncharacterized protein</fullName>
    </submittedName>
</protein>
<dbReference type="Proteomes" id="UP000054776">
    <property type="component" value="Unassembled WGS sequence"/>
</dbReference>
<comment type="caution">
    <text evidence="1">The sequence shown here is derived from an EMBL/GenBank/DDBJ whole genome shotgun (WGS) entry which is preliminary data.</text>
</comment>
<keyword evidence="2" id="KW-1185">Reference proteome</keyword>
<gene>
    <name evidence="1" type="ORF">T01_3260</name>
</gene>
<organism evidence="1 2">
    <name type="scientific">Trichinella spiralis</name>
    <name type="common">Trichina worm</name>
    <dbReference type="NCBI Taxonomy" id="6334"/>
    <lineage>
        <taxon>Eukaryota</taxon>
        <taxon>Metazoa</taxon>
        <taxon>Ecdysozoa</taxon>
        <taxon>Nematoda</taxon>
        <taxon>Enoplea</taxon>
        <taxon>Dorylaimia</taxon>
        <taxon>Trichinellida</taxon>
        <taxon>Trichinellidae</taxon>
        <taxon>Trichinella</taxon>
    </lineage>
</organism>
<evidence type="ECO:0000313" key="1">
    <source>
        <dbReference type="EMBL" id="KRY39179.1"/>
    </source>
</evidence>
<evidence type="ECO:0000313" key="2">
    <source>
        <dbReference type="Proteomes" id="UP000054776"/>
    </source>
</evidence>
<dbReference type="InParanoid" id="A0A0V1BPK1"/>
<dbReference type="EMBL" id="JYDH01000020">
    <property type="protein sequence ID" value="KRY39179.1"/>
    <property type="molecule type" value="Genomic_DNA"/>
</dbReference>